<evidence type="ECO:0000256" key="6">
    <source>
        <dbReference type="ARBA" id="ARBA00023136"/>
    </source>
</evidence>
<protein>
    <submittedName>
        <fullName evidence="8">DUF350 domain-containing protein</fullName>
    </submittedName>
</protein>
<feature type="transmembrane region" description="Helical" evidence="7">
    <location>
        <begin position="109"/>
        <end position="130"/>
    </location>
</feature>
<proteinExistence type="inferred from homology"/>
<dbReference type="Pfam" id="PF03994">
    <property type="entry name" value="DUF350"/>
    <property type="match status" value="1"/>
</dbReference>
<evidence type="ECO:0000256" key="2">
    <source>
        <dbReference type="ARBA" id="ARBA00005779"/>
    </source>
</evidence>
<keyword evidence="6 7" id="KW-0472">Membrane</keyword>
<dbReference type="AlphaFoldDB" id="A0A6H1UAV3"/>
<dbReference type="PANTHER" id="PTHR40043:SF1">
    <property type="entry name" value="UPF0719 INNER MEMBRANE PROTEIN YJFL"/>
    <property type="match status" value="1"/>
</dbReference>
<evidence type="ECO:0000313" key="8">
    <source>
        <dbReference type="EMBL" id="QIZ76195.1"/>
    </source>
</evidence>
<keyword evidence="3" id="KW-1003">Cell membrane</keyword>
<keyword evidence="9" id="KW-1185">Reference proteome</keyword>
<comment type="subcellular location">
    <subcellularLocation>
        <location evidence="1">Cell membrane</location>
        <topology evidence="1">Multi-pass membrane protein</topology>
    </subcellularLocation>
</comment>
<reference evidence="8 9" key="1">
    <citation type="submission" date="2020-04" db="EMBL/GenBank/DDBJ databases">
        <title>Ferrimonas sp. S7 isolated from sea water.</title>
        <authorList>
            <person name="Bae S.S."/>
            <person name="Baek K."/>
        </authorList>
    </citation>
    <scope>NUCLEOTIDE SEQUENCE [LARGE SCALE GENOMIC DNA]</scope>
    <source>
        <strain evidence="8 9">S7</strain>
    </source>
</reference>
<sequence>MEFFSSLGAFTGYFAVALVALYLFKVIYLKVTPFDEWALINGGNQAAAVSMMGALMGFSLALAGAISNSVTFFDFVLWAVVAMGAQVLAFIAVQVLLMPGISVKIEQNHLASALVLASINVCVGLINAACMSY</sequence>
<dbReference type="PANTHER" id="PTHR40043">
    <property type="entry name" value="UPF0719 INNER MEMBRANE PROTEIN YJFL"/>
    <property type="match status" value="1"/>
</dbReference>
<dbReference type="GO" id="GO:0005886">
    <property type="term" value="C:plasma membrane"/>
    <property type="evidence" value="ECO:0007669"/>
    <property type="project" value="UniProtKB-SubCell"/>
</dbReference>
<evidence type="ECO:0000256" key="7">
    <source>
        <dbReference type="SAM" id="Phobius"/>
    </source>
</evidence>
<dbReference type="KEGG" id="fes:HER31_04370"/>
<feature type="transmembrane region" description="Helical" evidence="7">
    <location>
        <begin position="75"/>
        <end position="97"/>
    </location>
</feature>
<dbReference type="RefSeq" id="WP_168659455.1">
    <property type="nucleotide sequence ID" value="NZ_CP051180.1"/>
</dbReference>
<feature type="transmembrane region" description="Helical" evidence="7">
    <location>
        <begin position="7"/>
        <end position="28"/>
    </location>
</feature>
<feature type="transmembrane region" description="Helical" evidence="7">
    <location>
        <begin position="48"/>
        <end position="68"/>
    </location>
</feature>
<dbReference type="Proteomes" id="UP000501602">
    <property type="component" value="Chromosome"/>
</dbReference>
<evidence type="ECO:0000256" key="5">
    <source>
        <dbReference type="ARBA" id="ARBA00022989"/>
    </source>
</evidence>
<gene>
    <name evidence="8" type="ORF">HER31_04370</name>
</gene>
<evidence type="ECO:0000256" key="3">
    <source>
        <dbReference type="ARBA" id="ARBA00022475"/>
    </source>
</evidence>
<dbReference type="InterPro" id="IPR007140">
    <property type="entry name" value="DUF350"/>
</dbReference>
<evidence type="ECO:0000256" key="4">
    <source>
        <dbReference type="ARBA" id="ARBA00022692"/>
    </source>
</evidence>
<keyword evidence="5 7" id="KW-1133">Transmembrane helix</keyword>
<organism evidence="8 9">
    <name type="scientific">Ferrimonas lipolytica</name>
    <dbReference type="NCBI Taxonomy" id="2724191"/>
    <lineage>
        <taxon>Bacteria</taxon>
        <taxon>Pseudomonadati</taxon>
        <taxon>Pseudomonadota</taxon>
        <taxon>Gammaproteobacteria</taxon>
        <taxon>Alteromonadales</taxon>
        <taxon>Ferrimonadaceae</taxon>
        <taxon>Ferrimonas</taxon>
    </lineage>
</organism>
<evidence type="ECO:0000256" key="1">
    <source>
        <dbReference type="ARBA" id="ARBA00004651"/>
    </source>
</evidence>
<accession>A0A6H1UAV3</accession>
<keyword evidence="4 7" id="KW-0812">Transmembrane</keyword>
<name>A0A6H1UAV3_9GAMM</name>
<dbReference type="EMBL" id="CP051180">
    <property type="protein sequence ID" value="QIZ76195.1"/>
    <property type="molecule type" value="Genomic_DNA"/>
</dbReference>
<comment type="similarity">
    <text evidence="2">Belongs to the UPF0719 family.</text>
</comment>
<evidence type="ECO:0000313" key="9">
    <source>
        <dbReference type="Proteomes" id="UP000501602"/>
    </source>
</evidence>